<evidence type="ECO:0000259" key="3">
    <source>
        <dbReference type="Pfam" id="PF14285"/>
    </source>
</evidence>
<feature type="region of interest" description="Disordered" evidence="1">
    <location>
        <begin position="30"/>
        <end position="50"/>
    </location>
</feature>
<keyword evidence="5" id="KW-1185">Reference proteome</keyword>
<keyword evidence="2" id="KW-0732">Signal</keyword>
<feature type="signal peptide" evidence="2">
    <location>
        <begin position="1"/>
        <end position="25"/>
    </location>
</feature>
<gene>
    <name evidence="4" type="ORF">EI981_05745</name>
</gene>
<feature type="chain" id="PRO_5039409422" evidence="2">
    <location>
        <begin position="26"/>
        <end position="259"/>
    </location>
</feature>
<organism evidence="4 5">
    <name type="scientific">Paenibacillus lutimineralis</name>
    <dbReference type="NCBI Taxonomy" id="2707005"/>
    <lineage>
        <taxon>Bacteria</taxon>
        <taxon>Bacillati</taxon>
        <taxon>Bacillota</taxon>
        <taxon>Bacilli</taxon>
        <taxon>Bacillales</taxon>
        <taxon>Paenibacillaceae</taxon>
        <taxon>Paenibacillus</taxon>
    </lineage>
</organism>
<dbReference type="AlphaFoldDB" id="A0A3Q9I753"/>
<reference evidence="5" key="1">
    <citation type="submission" date="2018-12" db="EMBL/GenBank/DDBJ databases">
        <title>Complete genome sequence of Paenibacillus sp. MBLB1234.</title>
        <authorList>
            <person name="Nam Y.-D."/>
            <person name="Kang J."/>
            <person name="Chung W.-H."/>
            <person name="Park Y.S."/>
        </authorList>
    </citation>
    <scope>NUCLEOTIDE SEQUENCE [LARGE SCALE GENOMIC DNA]</scope>
    <source>
        <strain evidence="5">MBLB1234</strain>
    </source>
</reference>
<dbReference type="RefSeq" id="WP_126996234.1">
    <property type="nucleotide sequence ID" value="NZ_CP034346.1"/>
</dbReference>
<feature type="domain" description="DUF4367" evidence="3">
    <location>
        <begin position="155"/>
        <end position="256"/>
    </location>
</feature>
<dbReference type="OrthoDB" id="2583157at2"/>
<proteinExistence type="predicted"/>
<protein>
    <submittedName>
        <fullName evidence="4">DUF4367 domain-containing protein</fullName>
    </submittedName>
</protein>
<accession>A0A3Q9I753</accession>
<evidence type="ECO:0000313" key="5">
    <source>
        <dbReference type="Proteomes" id="UP000270678"/>
    </source>
</evidence>
<evidence type="ECO:0000313" key="4">
    <source>
        <dbReference type="EMBL" id="AZS14002.1"/>
    </source>
</evidence>
<dbReference type="Proteomes" id="UP000270678">
    <property type="component" value="Chromosome"/>
</dbReference>
<dbReference type="InterPro" id="IPR025377">
    <property type="entry name" value="DUF4367"/>
</dbReference>
<feature type="compositionally biased region" description="Polar residues" evidence="1">
    <location>
        <begin position="32"/>
        <end position="45"/>
    </location>
</feature>
<dbReference type="Pfam" id="PF14285">
    <property type="entry name" value="DUF4367"/>
    <property type="match status" value="1"/>
</dbReference>
<dbReference type="KEGG" id="plut:EI981_05745"/>
<evidence type="ECO:0000256" key="2">
    <source>
        <dbReference type="SAM" id="SignalP"/>
    </source>
</evidence>
<evidence type="ECO:0000256" key="1">
    <source>
        <dbReference type="SAM" id="MobiDB-lite"/>
    </source>
</evidence>
<dbReference type="EMBL" id="CP034346">
    <property type="protein sequence ID" value="AZS14002.1"/>
    <property type="molecule type" value="Genomic_DNA"/>
</dbReference>
<sequence length="259" mass="28922">MNLTKKMIIATTSILLVLGSAGGFAAEAGAASQKQTKTQATSSKSNLERQKKEAMDIFHPKEVKPGHLTVLYDGTDNTLSFSYLGITSSDYDEFTKLLSKYKAPELQQPGGLPEGYMFKSGEIVPLYPLFHTKPYESMLKELKAEAKGKKYYAKKLKWNEAGGAIMIFSKDSDIIRISSQKVQPFTTEVTRVPGKGEKFENLSINGIDALYSTNSNDLYSTKLRWEDAENQLQYEISTYKKSHLTKEDLVAIAESMIQE</sequence>
<name>A0A3Q9I753_9BACL</name>